<evidence type="ECO:0000313" key="14">
    <source>
        <dbReference type="Proteomes" id="UP000435910"/>
    </source>
</evidence>
<dbReference type="Pfam" id="PF11738">
    <property type="entry name" value="DUF3298"/>
    <property type="match status" value="1"/>
</dbReference>
<dbReference type="GeneID" id="92862763"/>
<feature type="binding site" evidence="9">
    <location>
        <position position="370"/>
    </location>
    <ligand>
        <name>substrate</name>
    </ligand>
</feature>
<dbReference type="OMA" id="VQYYPET"/>
<dbReference type="InterPro" id="IPR037126">
    <property type="entry name" value="PdaC/RsiV-like_sf"/>
</dbReference>
<evidence type="ECO:0000256" key="9">
    <source>
        <dbReference type="PIRSR" id="PIRSR037479-2"/>
    </source>
</evidence>
<feature type="binding site" evidence="10">
    <location>
        <position position="279"/>
    </location>
    <ligand>
        <name>Zn(2+)</name>
        <dbReference type="ChEBI" id="CHEBI:29105"/>
    </ligand>
</feature>
<keyword evidence="2" id="KW-1003">Cell membrane</keyword>
<evidence type="ECO:0000256" key="3">
    <source>
        <dbReference type="ARBA" id="ARBA00022692"/>
    </source>
</evidence>
<dbReference type="GO" id="GO:0005886">
    <property type="term" value="C:plasma membrane"/>
    <property type="evidence" value="ECO:0007669"/>
    <property type="project" value="UniProtKB-SubCell"/>
</dbReference>
<dbReference type="AlphaFoldDB" id="A0A1Y0YEF9"/>
<feature type="site" description="Raises pKa of active site His" evidence="11">
    <location>
        <position position="394"/>
    </location>
</feature>
<dbReference type="GO" id="GO:0016810">
    <property type="term" value="F:hydrolase activity, acting on carbon-nitrogen (but not peptide) bonds"/>
    <property type="evidence" value="ECO:0007669"/>
    <property type="project" value="InterPro"/>
</dbReference>
<keyword evidence="4 10" id="KW-0479">Metal-binding</keyword>
<evidence type="ECO:0000256" key="2">
    <source>
        <dbReference type="ARBA" id="ARBA00022475"/>
    </source>
</evidence>
<dbReference type="Gene3D" id="3.90.640.20">
    <property type="entry name" value="Heat-shock cognate protein, ATPase"/>
    <property type="match status" value="1"/>
</dbReference>
<dbReference type="EMBL" id="NILC01000027">
    <property type="protein sequence ID" value="TWL24386.1"/>
    <property type="molecule type" value="Genomic_DNA"/>
</dbReference>
<evidence type="ECO:0000313" key="13">
    <source>
        <dbReference type="EMBL" id="TWL24386.1"/>
    </source>
</evidence>
<dbReference type="GO" id="GO:0005975">
    <property type="term" value="P:carbohydrate metabolic process"/>
    <property type="evidence" value="ECO:0007669"/>
    <property type="project" value="InterPro"/>
</dbReference>
<dbReference type="InterPro" id="IPR050248">
    <property type="entry name" value="Polysacc_deacetylase_ArnD"/>
</dbReference>
<dbReference type="InterPro" id="IPR025303">
    <property type="entry name" value="PdaC"/>
</dbReference>
<dbReference type="Pfam" id="PF01522">
    <property type="entry name" value="Polysacc_deac_1"/>
    <property type="match status" value="1"/>
</dbReference>
<comment type="caution">
    <text evidence="13">The sequence shown here is derived from an EMBL/GenBank/DDBJ whole genome shotgun (WGS) entry which is preliminary data.</text>
</comment>
<feature type="region of interest" description="Disordered" evidence="12">
    <location>
        <begin position="31"/>
        <end position="51"/>
    </location>
</feature>
<evidence type="ECO:0000256" key="7">
    <source>
        <dbReference type="ARBA" id="ARBA00023136"/>
    </source>
</evidence>
<dbReference type="PIRSF" id="PIRSF037479">
    <property type="entry name" value="PG_GlcNAc_deacetylase"/>
    <property type="match status" value="1"/>
</dbReference>
<dbReference type="RefSeq" id="WP_009329173.1">
    <property type="nucleotide sequence ID" value="NZ_BEXU01000007.1"/>
</dbReference>
<evidence type="ECO:0000256" key="10">
    <source>
        <dbReference type="PIRSR" id="PIRSR037479-3"/>
    </source>
</evidence>
<sequence>MSGKPSFRWVKMLIFLTILIGLAGYSYNKVSSNSQEPPQPKKDRGQSGLGVESMVNDSKQERYAIHYPVFHIKEIDEQIKDYVNQELAGFKEDNAKAQAQDEDGPFELNIKYKVVYYTKDTASVVLNQYIEAGGVSGTTSVKTFNADLKQKKLLSLQDLFEENSDFLNRISSIAYQELKNRNPSADMALLKEGTSPQEEHFSRFALLENEVEFYFEKKQTGLEQSVKIKKEWVKDILKDRYQDMKKNRLQAKPDQEPVPLPKQAKINPDEKVIALTFDDGPNPATTNKILNALQKHEGHATFFVLGSRAQYYPETIKRMLKEGNEVGNHSWDHPLLTRLSNEKAYQEINDTQEMIEKISGHLPVHLRPPYGGINDSVRSLSNLKVSLWDVDPEDWKYKNKQKIVNHVMSHAGDGKIVLMHDIYATSADAAEEIIKKLKAKGYQLVTVSQLEEVKKQRGY</sequence>
<keyword evidence="7" id="KW-0472">Membrane</keyword>
<evidence type="ECO:0000256" key="5">
    <source>
        <dbReference type="ARBA" id="ARBA00022801"/>
    </source>
</evidence>
<reference evidence="13 14" key="1">
    <citation type="submission" date="2019-06" db="EMBL/GenBank/DDBJ databases">
        <title>Genome sequence analysis of &gt;100 Bacillus licheniformis strains suggests intrinsic resistance to this species.</title>
        <authorList>
            <person name="Wels M."/>
            <person name="Siezen R.J."/>
            <person name="Johansen E."/>
            <person name="Stuer-Lauridsen B."/>
            <person name="Bjerre K."/>
            <person name="Nielsen B.K.K."/>
        </authorList>
    </citation>
    <scope>NUCLEOTIDE SEQUENCE [LARGE SCALE GENOMIC DNA]</scope>
    <source>
        <strain evidence="13 14">BAC-16736</strain>
    </source>
</reference>
<proteinExistence type="predicted"/>
<keyword evidence="6" id="KW-1133">Transmembrane helix</keyword>
<comment type="subcellular location">
    <subcellularLocation>
        <location evidence="1">Cell membrane</location>
        <topology evidence="1">Single-pass membrane protein</topology>
    </subcellularLocation>
</comment>
<name>A0A1Y0YEF9_BACLI</name>
<organism evidence="13 14">
    <name type="scientific">Bacillus licheniformis</name>
    <dbReference type="NCBI Taxonomy" id="1402"/>
    <lineage>
        <taxon>Bacteria</taxon>
        <taxon>Bacillati</taxon>
        <taxon>Bacillota</taxon>
        <taxon>Bacilli</taxon>
        <taxon>Bacillales</taxon>
        <taxon>Bacillaceae</taxon>
        <taxon>Bacillus</taxon>
    </lineage>
</organism>
<dbReference type="PROSITE" id="PS51677">
    <property type="entry name" value="NODB"/>
    <property type="match status" value="1"/>
</dbReference>
<accession>A0A1Y0YEF9</accession>
<gene>
    <name evidence="13" type="ORF">CHCC16736_1187</name>
</gene>
<feature type="binding site" evidence="10">
    <location>
        <position position="329"/>
    </location>
    <ligand>
        <name>Zn(2+)</name>
        <dbReference type="ChEBI" id="CHEBI:29105"/>
    </ligand>
</feature>
<keyword evidence="5" id="KW-0378">Hydrolase</keyword>
<dbReference type="PANTHER" id="PTHR10587:SF133">
    <property type="entry name" value="CHITIN DEACETYLASE 1-RELATED"/>
    <property type="match status" value="1"/>
</dbReference>
<feature type="active site" description="Proton acceptor" evidence="8">
    <location>
        <position position="278"/>
    </location>
</feature>
<dbReference type="SUPFAM" id="SSF88713">
    <property type="entry name" value="Glycoside hydrolase/deacetylase"/>
    <property type="match status" value="1"/>
</dbReference>
<dbReference type="Proteomes" id="UP000435910">
    <property type="component" value="Unassembled WGS sequence"/>
</dbReference>
<evidence type="ECO:0000256" key="6">
    <source>
        <dbReference type="ARBA" id="ARBA00022989"/>
    </source>
</evidence>
<dbReference type="InterPro" id="IPR002509">
    <property type="entry name" value="NODB_dom"/>
</dbReference>
<dbReference type="Pfam" id="PF13739">
    <property type="entry name" value="PdaC"/>
    <property type="match status" value="1"/>
</dbReference>
<dbReference type="InterPro" id="IPR011330">
    <property type="entry name" value="Glyco_hydro/deAcase_b/a-brl"/>
</dbReference>
<dbReference type="InterPro" id="IPR017219">
    <property type="entry name" value="Peptidoglycan_deacetylase"/>
</dbReference>
<dbReference type="Gene3D" id="3.20.20.370">
    <property type="entry name" value="Glycoside hydrolase/deacetylase"/>
    <property type="match status" value="1"/>
</dbReference>
<dbReference type="Gene3D" id="3.30.565.40">
    <property type="entry name" value="Fervidobacterium nodosum Rt17-B1 like"/>
    <property type="match status" value="1"/>
</dbReference>
<protein>
    <submittedName>
        <fullName evidence="13">Peptidoglycan-N-acetylmuramic acid deacetylase PdaC</fullName>
    </submittedName>
</protein>
<keyword evidence="10" id="KW-0862">Zinc</keyword>
<evidence type="ECO:0000256" key="1">
    <source>
        <dbReference type="ARBA" id="ARBA00004162"/>
    </source>
</evidence>
<dbReference type="PANTHER" id="PTHR10587">
    <property type="entry name" value="GLYCOSYL TRANSFERASE-RELATED"/>
    <property type="match status" value="1"/>
</dbReference>
<dbReference type="InterPro" id="IPR021729">
    <property type="entry name" value="DUF3298"/>
</dbReference>
<evidence type="ECO:0000256" key="8">
    <source>
        <dbReference type="PIRSR" id="PIRSR037479-1"/>
    </source>
</evidence>
<feature type="binding site" evidence="10">
    <location>
        <position position="333"/>
    </location>
    <ligand>
        <name>Zn(2+)</name>
        <dbReference type="ChEBI" id="CHEBI:29105"/>
    </ligand>
</feature>
<evidence type="ECO:0000256" key="4">
    <source>
        <dbReference type="ARBA" id="ARBA00022723"/>
    </source>
</evidence>
<feature type="active site" description="Proton donor" evidence="8">
    <location>
        <position position="420"/>
    </location>
</feature>
<evidence type="ECO:0000256" key="12">
    <source>
        <dbReference type="SAM" id="MobiDB-lite"/>
    </source>
</evidence>
<dbReference type="GO" id="GO:0046872">
    <property type="term" value="F:metal ion binding"/>
    <property type="evidence" value="ECO:0007669"/>
    <property type="project" value="UniProtKB-KW"/>
</dbReference>
<keyword evidence="3" id="KW-0812">Transmembrane</keyword>
<evidence type="ECO:0000256" key="11">
    <source>
        <dbReference type="PIRSR" id="PIRSR037479-4"/>
    </source>
</evidence>